<proteinExistence type="predicted"/>
<dbReference type="InterPro" id="IPR005182">
    <property type="entry name" value="YdbS-like_PH"/>
</dbReference>
<dbReference type="Pfam" id="PF03703">
    <property type="entry name" value="bPH_2"/>
    <property type="match status" value="3"/>
</dbReference>
<evidence type="ECO:0000256" key="2">
    <source>
        <dbReference type="ARBA" id="ARBA00022692"/>
    </source>
</evidence>
<reference evidence="7" key="1">
    <citation type="submission" date="2020-02" db="EMBL/GenBank/DDBJ databases">
        <authorList>
            <person name="Meier V. D."/>
        </authorList>
    </citation>
    <scope>NUCLEOTIDE SEQUENCE</scope>
    <source>
        <strain evidence="7">AVDCRST_MAG82</strain>
    </source>
</reference>
<dbReference type="GO" id="GO:0005886">
    <property type="term" value="C:plasma membrane"/>
    <property type="evidence" value="ECO:0007669"/>
    <property type="project" value="UniProtKB-SubCell"/>
</dbReference>
<comment type="subcellular location">
    <subcellularLocation>
        <location evidence="1">Cell membrane</location>
        <topology evidence="1">Multi-pass membrane protein</topology>
    </subcellularLocation>
</comment>
<feature type="transmembrane region" description="Helical" evidence="5">
    <location>
        <begin position="42"/>
        <end position="65"/>
    </location>
</feature>
<keyword evidence="2 5" id="KW-0812">Transmembrane</keyword>
<dbReference type="PANTHER" id="PTHR34473">
    <property type="entry name" value="UPF0699 TRANSMEMBRANE PROTEIN YDBS"/>
    <property type="match status" value="1"/>
</dbReference>
<dbReference type="InterPro" id="IPR014529">
    <property type="entry name" value="UCP026631"/>
</dbReference>
<accession>A0A6J4QEP4</accession>
<keyword evidence="3 5" id="KW-1133">Transmembrane helix</keyword>
<feature type="transmembrane region" description="Helical" evidence="5">
    <location>
        <begin position="348"/>
        <end position="371"/>
    </location>
</feature>
<feature type="domain" description="YdbS-like PH" evidence="6">
    <location>
        <begin position="67"/>
        <end position="148"/>
    </location>
</feature>
<feature type="transmembrane region" description="Helical" evidence="5">
    <location>
        <begin position="12"/>
        <end position="36"/>
    </location>
</feature>
<dbReference type="PANTHER" id="PTHR34473:SF2">
    <property type="entry name" value="UPF0699 TRANSMEMBRANE PROTEIN YDBT"/>
    <property type="match status" value="1"/>
</dbReference>
<gene>
    <name evidence="7" type="ORF">AVDCRST_MAG82-2975</name>
</gene>
<dbReference type="InterPro" id="IPR036640">
    <property type="entry name" value="ABC1_TM_sf"/>
</dbReference>
<organism evidence="7">
    <name type="scientific">uncultured Rubrobacteraceae bacterium</name>
    <dbReference type="NCBI Taxonomy" id="349277"/>
    <lineage>
        <taxon>Bacteria</taxon>
        <taxon>Bacillati</taxon>
        <taxon>Actinomycetota</taxon>
        <taxon>Rubrobacteria</taxon>
        <taxon>Rubrobacterales</taxon>
        <taxon>Rubrobacteraceae</taxon>
        <taxon>environmental samples</taxon>
    </lineage>
</organism>
<evidence type="ECO:0000256" key="3">
    <source>
        <dbReference type="ARBA" id="ARBA00022989"/>
    </source>
</evidence>
<evidence type="ECO:0000256" key="5">
    <source>
        <dbReference type="SAM" id="Phobius"/>
    </source>
</evidence>
<feature type="domain" description="YdbS-like PH" evidence="6">
    <location>
        <begin position="245"/>
        <end position="324"/>
    </location>
</feature>
<dbReference type="EMBL" id="CADCVA010000363">
    <property type="protein sequence ID" value="CAA9441837.1"/>
    <property type="molecule type" value="Genomic_DNA"/>
</dbReference>
<keyword evidence="4 5" id="KW-0472">Membrane</keyword>
<dbReference type="SUPFAM" id="SSF90123">
    <property type="entry name" value="ABC transporter transmembrane region"/>
    <property type="match status" value="1"/>
</dbReference>
<feature type="transmembrane region" description="Helical" evidence="5">
    <location>
        <begin position="217"/>
        <end position="244"/>
    </location>
</feature>
<protein>
    <submittedName>
        <fullName evidence="7">Transmembrane protein, distant homology with ydbT</fullName>
    </submittedName>
</protein>
<evidence type="ECO:0000313" key="7">
    <source>
        <dbReference type="EMBL" id="CAA9441837.1"/>
    </source>
</evidence>
<sequence>MNSEKRLHPVAMLVGAIKTLRSWISGLVFPGVVLLVSQGFSLWTVTLFLLGLLVVAALAALWGFLSWRATTYTVTGNSFRLRRGVFQKNERTIPLEHVQSVDTVQGIIQRAFGVVEVRIETAGGGASEPDASLAALDRDAAQTLRREIEGSERERSEETTGPTVLRRLSMRDLLLAGATSGQIGVAFSVLAIGFQFLDNFFPEDFVRRLVETLAPNWLMVILILVPAGVLLAWLLAIAGTVLAYSGFTLSREEDFLYIKRGLLERREATIPLSRIQAVRISEGLLRQPFGLASVRVESAGYGEDAGVSTTLFPVLPRNEVEKLLAGAAPEFAGAPAIEPLPRRALRRYVFRAAFLYLIIAFAAALVSFLLFQTALGLLGFFLIPPAAAYGWLCYRDAGWAFEEDRLVVRHRSLGRKTAIAPRLRLQSRGMVSSPFQRRVRLATFLAEVASGSGGSILRVKDLDGGAAETLVGDLGPGVRLEGA</sequence>
<feature type="domain" description="YdbS-like PH" evidence="6">
    <location>
        <begin position="394"/>
        <end position="463"/>
    </location>
</feature>
<feature type="transmembrane region" description="Helical" evidence="5">
    <location>
        <begin position="173"/>
        <end position="197"/>
    </location>
</feature>
<dbReference type="AlphaFoldDB" id="A0A6J4QEP4"/>
<dbReference type="PIRSF" id="PIRSF026631">
    <property type="entry name" value="UCP026631"/>
    <property type="match status" value="1"/>
</dbReference>
<dbReference type="GO" id="GO:0005524">
    <property type="term" value="F:ATP binding"/>
    <property type="evidence" value="ECO:0007669"/>
    <property type="project" value="InterPro"/>
</dbReference>
<name>A0A6J4QEP4_9ACTN</name>
<evidence type="ECO:0000256" key="4">
    <source>
        <dbReference type="ARBA" id="ARBA00023136"/>
    </source>
</evidence>
<evidence type="ECO:0000256" key="1">
    <source>
        <dbReference type="ARBA" id="ARBA00004651"/>
    </source>
</evidence>
<evidence type="ECO:0000259" key="6">
    <source>
        <dbReference type="Pfam" id="PF03703"/>
    </source>
</evidence>